<dbReference type="EMBL" id="AOLY01000042">
    <property type="protein sequence ID" value="EMA27652.1"/>
    <property type="molecule type" value="Genomic_DNA"/>
</dbReference>
<dbReference type="Proteomes" id="UP000011524">
    <property type="component" value="Unassembled WGS sequence"/>
</dbReference>
<reference evidence="2 3" key="1">
    <citation type="journal article" date="2014" name="PLoS Genet.">
        <title>Phylogenetically driven sequencing of extremely halophilic archaea reveals strategies for static and dynamic osmo-response.</title>
        <authorList>
            <person name="Becker E.A."/>
            <person name="Seitzer P.M."/>
            <person name="Tritt A."/>
            <person name="Larsen D."/>
            <person name="Krusor M."/>
            <person name="Yao A.I."/>
            <person name="Wu D."/>
            <person name="Madern D."/>
            <person name="Eisen J.A."/>
            <person name="Darling A.E."/>
            <person name="Facciotti M.T."/>
        </authorList>
    </citation>
    <scope>NUCLEOTIDE SEQUENCE [LARGE SCALE GENOMIC DNA]</scope>
    <source>
        <strain evidence="3">ATCC 49778 / DSM 6131 / JCM 7785 / NBRC 101032 / NCIMB 13157 / TR-1</strain>
    </source>
</reference>
<dbReference type="PATRIC" id="fig|1227453.3.peg.3778"/>
<dbReference type="RefSeq" id="WP_004594649.1">
    <property type="nucleotide sequence ID" value="NZ_AOLY01000042.1"/>
</dbReference>
<evidence type="ECO:0000313" key="2">
    <source>
        <dbReference type="EMBL" id="EMA27652.1"/>
    </source>
</evidence>
<dbReference type="InterPro" id="IPR036525">
    <property type="entry name" value="Tubulin/FtsZ_GTPase_sf"/>
</dbReference>
<dbReference type="OrthoDB" id="134470at2157"/>
<name>M0L239_HALJT</name>
<gene>
    <name evidence="2" type="ORF">C444_19247</name>
</gene>
<dbReference type="Pfam" id="PF13809">
    <property type="entry name" value="Tubulin_2"/>
    <property type="match status" value="1"/>
</dbReference>
<comment type="caution">
    <text evidence="2">The sequence shown here is derived from an EMBL/GenBank/DDBJ whole genome shotgun (WGS) entry which is preliminary data.</text>
</comment>
<dbReference type="InterPro" id="IPR025904">
    <property type="entry name" value="Tubulin-like"/>
</dbReference>
<organism evidence="2 3">
    <name type="scientific">Haloarcula japonica (strain ATCC 49778 / DSM 6131 / JCM 7785 / NBRC 101032 / NCIMB 13157 / TR-1)</name>
    <dbReference type="NCBI Taxonomy" id="1227453"/>
    <lineage>
        <taxon>Archaea</taxon>
        <taxon>Methanobacteriati</taxon>
        <taxon>Methanobacteriota</taxon>
        <taxon>Stenosarchaea group</taxon>
        <taxon>Halobacteria</taxon>
        <taxon>Halobacteriales</taxon>
        <taxon>Haloarculaceae</taxon>
        <taxon>Haloarcula</taxon>
    </lineage>
</organism>
<dbReference type="STRING" id="1227453.C444_19247"/>
<dbReference type="SUPFAM" id="SSF52490">
    <property type="entry name" value="Tubulin nucleotide-binding domain-like"/>
    <property type="match status" value="1"/>
</dbReference>
<keyword evidence="3" id="KW-1185">Reference proteome</keyword>
<keyword evidence="1" id="KW-0175">Coiled coil</keyword>
<proteinExistence type="predicted"/>
<dbReference type="AlphaFoldDB" id="M0L239"/>
<dbReference type="Gene3D" id="3.40.50.1440">
    <property type="entry name" value="Tubulin/FtsZ, GTPase domain"/>
    <property type="match status" value="1"/>
</dbReference>
<evidence type="ECO:0000313" key="3">
    <source>
        <dbReference type="Proteomes" id="UP000011524"/>
    </source>
</evidence>
<feature type="coiled-coil region" evidence="1">
    <location>
        <begin position="492"/>
        <end position="574"/>
    </location>
</feature>
<sequence length="1042" mass="118373">MNLPERIFTIGGAGKEIGLTILETEWIVKGILKPRPNPQSLTVTIIDSAEGEENSDRQRVAQVKKRIDELEENLRDPDVGRTGSIDVEYKLVTEDIQLNSSIDLMGEAAVPRITSGNGMDEENWWLEDEYINENLDFAKGVVRKRGLGKAIYYKAYAEDDSINSYIDLPEKGKVAVLAGLGGGTGSGILLDLVQHLKKRQRTAEVTLFGILPNHTEGMEENTNAFAALSELEYASLQNEQLFKDMVLIPIDPTGWGGKTGDRIQTDQFLEELDQAIAYLISSYYNTQNLEDPFANTPTYAPFTIGIPQILRYRVEAINEARDTMRELLNTKEEGLEKEEEIYDSIERFLTAHFDIDVEAGVTELDEADLRDRFEQAEELTEFELFNELNYESVNIFQEILTDAKSEGDSLTDQISLTVASMRAVDTSGDEVGTFVDNIDEHLAGILEKEFQLLGRRKDIMDRRKAIDDSRIRGAIEFLINSDDDSTGPGVKLNRLETKLEDLESQQERIEGDLAETEEELADVREEMSEQVEKLLADWEQDVTPKLEELDNCDVESVEAEVRNLKTELERFSSRVINAETPDEVENVSKSDITDTTERLDSMLDAAGIVFDETRRDIQSSLTELKRARTAFIKMNREESTLESITPWESSTEEDRQEGHKDFRVQKSKLNEHGVFTVGPPSGDFSADVGFDGQSIIRELSQRRDEIEADIIDALKTRVDTISEGHIRSIRSRLEDDVTVADLEPIAEEAFWDDVGETDDLEQHKEDLEVELESVKSEIDLYEPTIELFQSLSSRHDKWTKSIQSFNSKRNQYDEESDTNTRLDEDYVYINQIKPNDVFRATGNSDIAASDISSSQAEKQRIQNGLEELARNARKQQYSGLQRRKLSQGRNRYDETKVRVAILSRAVDQLDSDILDFKELFSNAFDLGASGTAVDSPYTSWKRDIGGPWDIGLSVFISGVFLDNIRKVVQPDGYFSGYEHKMETTDNILIHHSYGLEDGYYIRRNDTLNMENEADVGFYLREESEIVEDLLSEYLEKIEHSEQ</sequence>
<protein>
    <recommendedName>
        <fullName evidence="4">Tubulin like</fullName>
    </recommendedName>
</protein>
<accession>M0L239</accession>
<evidence type="ECO:0008006" key="4">
    <source>
        <dbReference type="Google" id="ProtNLM"/>
    </source>
</evidence>
<evidence type="ECO:0000256" key="1">
    <source>
        <dbReference type="SAM" id="Coils"/>
    </source>
</evidence>
<dbReference type="eggNOG" id="arCOG05232">
    <property type="taxonomic scope" value="Archaea"/>
</dbReference>